<keyword evidence="3" id="KW-1185">Reference proteome</keyword>
<dbReference type="VEuPathDB" id="ToxoDB:EBH_0055230"/>
<dbReference type="EMBL" id="HG711358">
    <property type="protein sequence ID" value="CDJ48898.1"/>
    <property type="molecule type" value="Genomic_DNA"/>
</dbReference>
<dbReference type="AlphaFoldDB" id="U6LI17"/>
<proteinExistence type="predicted"/>
<evidence type="ECO:0000256" key="1">
    <source>
        <dbReference type="SAM" id="MobiDB-lite"/>
    </source>
</evidence>
<feature type="region of interest" description="Disordered" evidence="1">
    <location>
        <begin position="151"/>
        <end position="177"/>
    </location>
</feature>
<name>U6LI17_9EIME</name>
<organism evidence="2 3">
    <name type="scientific">Eimeria brunetti</name>
    <dbReference type="NCBI Taxonomy" id="51314"/>
    <lineage>
        <taxon>Eukaryota</taxon>
        <taxon>Sar</taxon>
        <taxon>Alveolata</taxon>
        <taxon>Apicomplexa</taxon>
        <taxon>Conoidasida</taxon>
        <taxon>Coccidia</taxon>
        <taxon>Eucoccidiorida</taxon>
        <taxon>Eimeriorina</taxon>
        <taxon>Eimeriidae</taxon>
        <taxon>Eimeria</taxon>
    </lineage>
</organism>
<dbReference type="OrthoDB" id="371459at2759"/>
<reference evidence="2" key="2">
    <citation type="submission" date="2013-10" db="EMBL/GenBank/DDBJ databases">
        <authorList>
            <person name="Aslett M."/>
        </authorList>
    </citation>
    <scope>NUCLEOTIDE SEQUENCE [LARGE SCALE GENOMIC DNA]</scope>
    <source>
        <strain evidence="2">Houghton</strain>
    </source>
</reference>
<sequence length="540" mass="60972">MEGPGGGGNPFLHTCLARGDFMAFFAELPKTNNLFVRDRGGRTVMELAMQMAVELFQSCLSTSFAIDSSALGRSSGCACAVCAHKRHRSMRDGSGENQKSYNCKNPMRIRYNEQYLSMYEQPRQMRINAQRNPPVPSLPPPCKFTPAEYPPGWRPEATGLPGPKARGPVDHSQGAAAAAASFPLPSGALAAVPGPSQPQQYFYPCDAESEALQRGSNAALEQVKLENKMVQREVMVLVEEVLGAPLCDLMKARMKRLLQKLRSLLLVIKRLGCCSLLRIKATETAVQTQLLQQKVTYPFLYTALMHRVFKLFRAGPNGEAFDPLHPADGRRMVQLLVNYQLPGFEICLFLGNVLSLFSDFISFFAQDDVNIWRPCREVQQFYLHMAFALDSVFLFKFIINFGQLFAGPEDVFKWEDLLYVLMEHRDRFRPYFSALLASRLKSRVQKRLVEEGTAQEIKNKYPPEPVKYPCEERLLTAKVLEDYGALFGVEEAREFSQMLKRWKYGAVREETNKQINKKYQYPAASSSSRADASCPQAFWA</sequence>
<evidence type="ECO:0000313" key="3">
    <source>
        <dbReference type="Proteomes" id="UP000030750"/>
    </source>
</evidence>
<dbReference type="Proteomes" id="UP000030750">
    <property type="component" value="Unassembled WGS sequence"/>
</dbReference>
<protein>
    <submittedName>
        <fullName evidence="2">Uncharacterized protein</fullName>
    </submittedName>
</protein>
<gene>
    <name evidence="2" type="ORF">EBH_0055230</name>
</gene>
<reference evidence="2" key="1">
    <citation type="submission" date="2013-10" db="EMBL/GenBank/DDBJ databases">
        <title>Genomic analysis of the causative agents of coccidiosis in chickens.</title>
        <authorList>
            <person name="Reid A.J."/>
            <person name="Blake D."/>
            <person name="Billington K."/>
            <person name="Browne H."/>
            <person name="Dunn M."/>
            <person name="Hung S."/>
            <person name="Kawahara F."/>
            <person name="Miranda-Saavedra D."/>
            <person name="Mourier T."/>
            <person name="Nagra H."/>
            <person name="Otto T.D."/>
            <person name="Rawlings N."/>
            <person name="Sanchez A."/>
            <person name="Sanders M."/>
            <person name="Subramaniam C."/>
            <person name="Tay Y."/>
            <person name="Dear P."/>
            <person name="Doerig C."/>
            <person name="Gruber A."/>
            <person name="Parkinson J."/>
            <person name="Shirley M."/>
            <person name="Wan K.L."/>
            <person name="Berriman M."/>
            <person name="Tomley F."/>
            <person name="Pain A."/>
        </authorList>
    </citation>
    <scope>NUCLEOTIDE SEQUENCE [LARGE SCALE GENOMIC DNA]</scope>
    <source>
        <strain evidence="2">Houghton</strain>
    </source>
</reference>
<accession>U6LI17</accession>
<evidence type="ECO:0000313" key="2">
    <source>
        <dbReference type="EMBL" id="CDJ48898.1"/>
    </source>
</evidence>